<dbReference type="AlphaFoldDB" id="A0AA39MHQ5"/>
<sequence length="344" mass="38213">MTGPSATRGSASAEPGAPESIALPRNPNQRDTRSVIPPCHQKKRGGCGGQVTSAKQIATSLRREAGRAEIKAQAVHQLIYGDRTQPSERIHTDTLASQAASKTQSMRKTSKPICETCILVEDMPTRPATLATYISRHKVGDVEVIDGFELSEVQKMVQITQESVRKTRLHKPELTGDQRHRANVECPFMIYELAGEEGDTCVLTENAGTRHDIELWFAQGHPNDPPSPSTDICSSNNHHEELAAHQYYLATDRQSAYLNALMKRFFSMEYATLIRAAKAGRWVQGIQSCFLSLATVWKLQVDAHLDEKDYEPLTLIDLDRAKVSTRASVDDTQQVKGDESEWDT</sequence>
<organism evidence="2 3">
    <name type="scientific">Armillaria tabescens</name>
    <name type="common">Ringless honey mushroom</name>
    <name type="synonym">Agaricus tabescens</name>
    <dbReference type="NCBI Taxonomy" id="1929756"/>
    <lineage>
        <taxon>Eukaryota</taxon>
        <taxon>Fungi</taxon>
        <taxon>Dikarya</taxon>
        <taxon>Basidiomycota</taxon>
        <taxon>Agaricomycotina</taxon>
        <taxon>Agaricomycetes</taxon>
        <taxon>Agaricomycetidae</taxon>
        <taxon>Agaricales</taxon>
        <taxon>Marasmiineae</taxon>
        <taxon>Physalacriaceae</taxon>
        <taxon>Desarmillaria</taxon>
    </lineage>
</organism>
<proteinExistence type="predicted"/>
<evidence type="ECO:0000313" key="2">
    <source>
        <dbReference type="EMBL" id="KAK0434253.1"/>
    </source>
</evidence>
<feature type="region of interest" description="Disordered" evidence="1">
    <location>
        <begin position="1"/>
        <end position="51"/>
    </location>
</feature>
<reference evidence="2" key="1">
    <citation type="submission" date="2023-06" db="EMBL/GenBank/DDBJ databases">
        <authorList>
            <consortium name="Lawrence Berkeley National Laboratory"/>
            <person name="Ahrendt S."/>
            <person name="Sahu N."/>
            <person name="Indic B."/>
            <person name="Wong-Bajracharya J."/>
            <person name="Merenyi Z."/>
            <person name="Ke H.-M."/>
            <person name="Monk M."/>
            <person name="Kocsube S."/>
            <person name="Drula E."/>
            <person name="Lipzen A."/>
            <person name="Balint B."/>
            <person name="Henrissat B."/>
            <person name="Andreopoulos B."/>
            <person name="Martin F.M."/>
            <person name="Harder C.B."/>
            <person name="Rigling D."/>
            <person name="Ford K.L."/>
            <person name="Foster G.D."/>
            <person name="Pangilinan J."/>
            <person name="Papanicolaou A."/>
            <person name="Barry K."/>
            <person name="LaButti K."/>
            <person name="Viragh M."/>
            <person name="Koriabine M."/>
            <person name="Yan M."/>
            <person name="Riley R."/>
            <person name="Champramary S."/>
            <person name="Plett K.L."/>
            <person name="Tsai I.J."/>
            <person name="Slot J."/>
            <person name="Sipos G."/>
            <person name="Plett J."/>
            <person name="Nagy L.G."/>
            <person name="Grigoriev I.V."/>
        </authorList>
    </citation>
    <scope>NUCLEOTIDE SEQUENCE</scope>
    <source>
        <strain evidence="2">CCBAS 213</strain>
    </source>
</reference>
<evidence type="ECO:0000256" key="1">
    <source>
        <dbReference type="SAM" id="MobiDB-lite"/>
    </source>
</evidence>
<accession>A0AA39MHQ5</accession>
<comment type="caution">
    <text evidence="2">The sequence shown here is derived from an EMBL/GenBank/DDBJ whole genome shotgun (WGS) entry which is preliminary data.</text>
</comment>
<dbReference type="GeneID" id="85362337"/>
<protein>
    <submittedName>
        <fullName evidence="2">Uncharacterized protein</fullName>
    </submittedName>
</protein>
<dbReference type="RefSeq" id="XP_060321681.1">
    <property type="nucleotide sequence ID" value="XM_060478789.1"/>
</dbReference>
<dbReference type="EMBL" id="JAUEPS010000194">
    <property type="protein sequence ID" value="KAK0434253.1"/>
    <property type="molecule type" value="Genomic_DNA"/>
</dbReference>
<name>A0AA39MHQ5_ARMTA</name>
<evidence type="ECO:0000313" key="3">
    <source>
        <dbReference type="Proteomes" id="UP001175211"/>
    </source>
</evidence>
<feature type="compositionally biased region" description="Polar residues" evidence="1">
    <location>
        <begin position="1"/>
        <end position="10"/>
    </location>
</feature>
<gene>
    <name evidence="2" type="ORF">EV420DRAFT_1654112</name>
</gene>
<dbReference type="Proteomes" id="UP001175211">
    <property type="component" value="Unassembled WGS sequence"/>
</dbReference>
<keyword evidence="3" id="KW-1185">Reference proteome</keyword>